<evidence type="ECO:0000256" key="7">
    <source>
        <dbReference type="ARBA" id="ARBA00023136"/>
    </source>
</evidence>
<evidence type="ECO:0000256" key="2">
    <source>
        <dbReference type="ARBA" id="ARBA00007647"/>
    </source>
</evidence>
<comment type="caution">
    <text evidence="9">The sequence shown here is derived from an EMBL/GenBank/DDBJ whole genome shotgun (WGS) entry which is preliminary data.</text>
</comment>
<keyword evidence="5" id="KW-0812">Transmembrane</keyword>
<proteinExistence type="inferred from homology"/>
<evidence type="ECO:0000256" key="1">
    <source>
        <dbReference type="ARBA" id="ARBA00004167"/>
    </source>
</evidence>
<comment type="similarity">
    <text evidence="2 8">Belongs to the glycosyltransferase 92 family.</text>
</comment>
<keyword evidence="10" id="KW-1185">Reference proteome</keyword>
<dbReference type="GO" id="GO:0016020">
    <property type="term" value="C:membrane"/>
    <property type="evidence" value="ECO:0007669"/>
    <property type="project" value="UniProtKB-SubCell"/>
</dbReference>
<dbReference type="PANTHER" id="PTHR21461:SF69">
    <property type="entry name" value="GLYCOSYLTRANSFERASE FAMILY 92 PROTEIN"/>
    <property type="match status" value="1"/>
</dbReference>
<protein>
    <recommendedName>
        <fullName evidence="8">Glycosyltransferase family 92 protein</fullName>
        <ecNumber evidence="8">2.4.1.-</ecNumber>
    </recommendedName>
</protein>
<reference evidence="9" key="1">
    <citation type="journal article" date="2023" name="Mol. Biol. Evol.">
        <title>Third-Generation Sequencing Reveals the Adaptive Role of the Epigenome in Three Deep-Sea Polychaetes.</title>
        <authorList>
            <person name="Perez M."/>
            <person name="Aroh O."/>
            <person name="Sun Y."/>
            <person name="Lan Y."/>
            <person name="Juniper S.K."/>
            <person name="Young C.R."/>
            <person name="Angers B."/>
            <person name="Qian P.Y."/>
        </authorList>
    </citation>
    <scope>NUCLEOTIDE SEQUENCE</scope>
    <source>
        <strain evidence="9">R07B-5</strain>
    </source>
</reference>
<evidence type="ECO:0000256" key="3">
    <source>
        <dbReference type="ARBA" id="ARBA00022676"/>
    </source>
</evidence>
<dbReference type="GO" id="GO:0005737">
    <property type="term" value="C:cytoplasm"/>
    <property type="evidence" value="ECO:0007669"/>
    <property type="project" value="TreeGrafter"/>
</dbReference>
<keyword evidence="4 8" id="KW-0808">Transferase</keyword>
<organism evidence="9 10">
    <name type="scientific">Ridgeia piscesae</name>
    <name type="common">Tubeworm</name>
    <dbReference type="NCBI Taxonomy" id="27915"/>
    <lineage>
        <taxon>Eukaryota</taxon>
        <taxon>Metazoa</taxon>
        <taxon>Spiralia</taxon>
        <taxon>Lophotrochozoa</taxon>
        <taxon>Annelida</taxon>
        <taxon>Polychaeta</taxon>
        <taxon>Sedentaria</taxon>
        <taxon>Canalipalpata</taxon>
        <taxon>Sabellida</taxon>
        <taxon>Siboglinidae</taxon>
        <taxon>Ridgeia</taxon>
    </lineage>
</organism>
<keyword evidence="6" id="KW-1133">Transmembrane helix</keyword>
<dbReference type="InterPro" id="IPR008166">
    <property type="entry name" value="Glyco_transf_92"/>
</dbReference>
<dbReference type="AlphaFoldDB" id="A0AAD9NYF3"/>
<dbReference type="EC" id="2.4.1.-" evidence="8"/>
<comment type="subcellular location">
    <subcellularLocation>
        <location evidence="1">Membrane</location>
        <topology evidence="1">Single-pass membrane protein</topology>
    </subcellularLocation>
</comment>
<dbReference type="Proteomes" id="UP001209878">
    <property type="component" value="Unassembled WGS sequence"/>
</dbReference>
<evidence type="ECO:0000256" key="8">
    <source>
        <dbReference type="RuleBase" id="RU366017"/>
    </source>
</evidence>
<dbReference type="GO" id="GO:0016757">
    <property type="term" value="F:glycosyltransferase activity"/>
    <property type="evidence" value="ECO:0007669"/>
    <property type="project" value="UniProtKB-UniRule"/>
</dbReference>
<accession>A0AAD9NYF3</accession>
<dbReference type="PANTHER" id="PTHR21461">
    <property type="entry name" value="GLYCOSYLTRANSFERASE FAMILY 92 PROTEIN"/>
    <property type="match status" value="1"/>
</dbReference>
<gene>
    <name evidence="9" type="ORF">NP493_254g02048</name>
</gene>
<evidence type="ECO:0000256" key="5">
    <source>
        <dbReference type="ARBA" id="ARBA00022692"/>
    </source>
</evidence>
<dbReference type="Pfam" id="PF01697">
    <property type="entry name" value="Glyco_transf_92"/>
    <property type="match status" value="1"/>
</dbReference>
<evidence type="ECO:0000313" key="9">
    <source>
        <dbReference type="EMBL" id="KAK2184753.1"/>
    </source>
</evidence>
<keyword evidence="7" id="KW-0472">Membrane</keyword>
<evidence type="ECO:0000256" key="4">
    <source>
        <dbReference type="ARBA" id="ARBA00022679"/>
    </source>
</evidence>
<name>A0AAD9NYF3_RIDPI</name>
<evidence type="ECO:0000313" key="10">
    <source>
        <dbReference type="Proteomes" id="UP001209878"/>
    </source>
</evidence>
<evidence type="ECO:0000256" key="6">
    <source>
        <dbReference type="ARBA" id="ARBA00022989"/>
    </source>
</evidence>
<dbReference type="EMBL" id="JAODUO010000254">
    <property type="protein sequence ID" value="KAK2184753.1"/>
    <property type="molecule type" value="Genomic_DNA"/>
</dbReference>
<keyword evidence="3 8" id="KW-0328">Glycosyltransferase</keyword>
<sequence length="442" mass="50563">MSRSRATAALVIGGLLVVLYVVTRLDLSRDTTSSVLVQSEPPAFSAYRHRVVYTFPGLELYLYRAYIDDRFNKNLIRIFGIEKKNNVSGNFRCSWSALRDGITVQAHAPAHKYMVDTSWPNWSPHFANNFDCPIPADDSPSHVLLSRVEDGASVTVPIELTPVRTPRRRLAVCVKPVTGGHFRVDRLVEWLEMQRQAGVERVIIYNTDLAGAARFVLGYYERNGLVQVVDYPYLTAILQKVNAPKYTPEKFYAIYQQVYLVAMHDCLYRFRKTYEHMSFIDVDEVILPTRNESLVTAIDRARTLYPHAAGLLFLTAWHFEDYYRAHDSSTGDKTASYLYMQKYKKATNPIDNQPKCVVVTDYVITINFHSVLDVFSKMYGNQRVSPVDIGYLHHFRGLCDAKFEKKTCMELNSTVRIDPVIPRYEAALRTSVGKVLEQLQVS</sequence>